<feature type="transmembrane region" description="Helical" evidence="8">
    <location>
        <begin position="261"/>
        <end position="283"/>
    </location>
</feature>
<feature type="signal peptide" evidence="9">
    <location>
        <begin position="1"/>
        <end position="23"/>
    </location>
</feature>
<dbReference type="Gene3D" id="1.10.287.1260">
    <property type="match status" value="1"/>
</dbReference>
<dbReference type="SUPFAM" id="SSF82689">
    <property type="entry name" value="Mechanosensitive channel protein MscS (YggB), C-terminal domain"/>
    <property type="match status" value="1"/>
</dbReference>
<dbReference type="InterPro" id="IPR023408">
    <property type="entry name" value="MscS_beta-dom_sf"/>
</dbReference>
<protein>
    <submittedName>
        <fullName evidence="13">Transporter, small conductance mechanosensitive ion channel (MscS) family</fullName>
    </submittedName>
</protein>
<evidence type="ECO:0000256" key="5">
    <source>
        <dbReference type="ARBA" id="ARBA00022989"/>
    </source>
</evidence>
<dbReference type="GO" id="GO:0008381">
    <property type="term" value="F:mechanosensitive monoatomic ion channel activity"/>
    <property type="evidence" value="ECO:0007669"/>
    <property type="project" value="UniProtKB-ARBA"/>
</dbReference>
<dbReference type="Proteomes" id="UP000004095">
    <property type="component" value="Unassembled WGS sequence"/>
</dbReference>
<dbReference type="InterPro" id="IPR049278">
    <property type="entry name" value="MS_channel_C"/>
</dbReference>
<feature type="chain" id="PRO_5002641355" evidence="9">
    <location>
        <begin position="24"/>
        <end position="573"/>
    </location>
</feature>
<evidence type="ECO:0000259" key="10">
    <source>
        <dbReference type="Pfam" id="PF00924"/>
    </source>
</evidence>
<evidence type="ECO:0000256" key="2">
    <source>
        <dbReference type="ARBA" id="ARBA00008017"/>
    </source>
</evidence>
<evidence type="ECO:0000256" key="8">
    <source>
        <dbReference type="SAM" id="Phobius"/>
    </source>
</evidence>
<dbReference type="InterPro" id="IPR011066">
    <property type="entry name" value="MscS_channel_C_sf"/>
</dbReference>
<name>A1ZCV5_MICM2</name>
<keyword evidence="9" id="KW-0732">Signal</keyword>
<dbReference type="Pfam" id="PF21088">
    <property type="entry name" value="MS_channel_1st"/>
    <property type="match status" value="1"/>
</dbReference>
<dbReference type="InterPro" id="IPR045042">
    <property type="entry name" value="YnaI-like"/>
</dbReference>
<evidence type="ECO:0000313" key="13">
    <source>
        <dbReference type="EMBL" id="EAY31494.1"/>
    </source>
</evidence>
<comment type="similarity">
    <text evidence="2">Belongs to the MscS (TC 1.A.23) family.</text>
</comment>
<dbReference type="Gene3D" id="2.30.30.60">
    <property type="match status" value="1"/>
</dbReference>
<dbReference type="PANTHER" id="PTHR43634">
    <property type="entry name" value="OW CONDUCTANCE MECHANOSENSITIVE CHANNEL"/>
    <property type="match status" value="1"/>
</dbReference>
<dbReference type="Pfam" id="PF00924">
    <property type="entry name" value="MS_channel_2nd"/>
    <property type="match status" value="1"/>
</dbReference>
<evidence type="ECO:0000259" key="11">
    <source>
        <dbReference type="Pfam" id="PF21082"/>
    </source>
</evidence>
<evidence type="ECO:0000259" key="12">
    <source>
        <dbReference type="Pfam" id="PF21088"/>
    </source>
</evidence>
<dbReference type="EMBL" id="AAWS01000002">
    <property type="protein sequence ID" value="EAY31494.1"/>
    <property type="molecule type" value="Genomic_DNA"/>
</dbReference>
<keyword evidence="3" id="KW-1003">Cell membrane</keyword>
<proteinExistence type="inferred from homology"/>
<reference evidence="13 14" key="1">
    <citation type="submission" date="2007-01" db="EMBL/GenBank/DDBJ databases">
        <authorList>
            <person name="Haygood M."/>
            <person name="Podell S."/>
            <person name="Anderson C."/>
            <person name="Hopkinson B."/>
            <person name="Roe K."/>
            <person name="Barbeau K."/>
            <person name="Gaasterland T."/>
            <person name="Ferriera S."/>
            <person name="Johnson J."/>
            <person name="Kravitz S."/>
            <person name="Beeson K."/>
            <person name="Sutton G."/>
            <person name="Rogers Y.-H."/>
            <person name="Friedman R."/>
            <person name="Frazier M."/>
            <person name="Venter J.C."/>
        </authorList>
    </citation>
    <scope>NUCLEOTIDE SEQUENCE [LARGE SCALE GENOMIC DNA]</scope>
    <source>
        <strain evidence="13 14">ATCC 23134</strain>
    </source>
</reference>
<evidence type="ECO:0000256" key="6">
    <source>
        <dbReference type="ARBA" id="ARBA00023136"/>
    </source>
</evidence>
<dbReference type="InterPro" id="IPR011014">
    <property type="entry name" value="MscS_channel_TM-2"/>
</dbReference>
<comment type="subcellular location">
    <subcellularLocation>
        <location evidence="1">Cell membrane</location>
        <topology evidence="1">Multi-pass membrane protein</topology>
    </subcellularLocation>
</comment>
<evidence type="ECO:0000256" key="1">
    <source>
        <dbReference type="ARBA" id="ARBA00004651"/>
    </source>
</evidence>
<dbReference type="SUPFAM" id="SSF50182">
    <property type="entry name" value="Sm-like ribonucleoproteins"/>
    <property type="match status" value="1"/>
</dbReference>
<accession>A1ZCV5</accession>
<keyword evidence="14" id="KW-1185">Reference proteome</keyword>
<evidence type="ECO:0000256" key="7">
    <source>
        <dbReference type="SAM" id="MobiDB-lite"/>
    </source>
</evidence>
<evidence type="ECO:0000256" key="4">
    <source>
        <dbReference type="ARBA" id="ARBA00022692"/>
    </source>
</evidence>
<dbReference type="SUPFAM" id="SSF82861">
    <property type="entry name" value="Mechanosensitive channel protein MscS (YggB), transmembrane region"/>
    <property type="match status" value="1"/>
</dbReference>
<dbReference type="RefSeq" id="WP_002693129.1">
    <property type="nucleotide sequence ID" value="NZ_AAWS01000002.1"/>
</dbReference>
<evidence type="ECO:0000313" key="14">
    <source>
        <dbReference type="Proteomes" id="UP000004095"/>
    </source>
</evidence>
<dbReference type="InterPro" id="IPR049142">
    <property type="entry name" value="MS_channel_1st"/>
</dbReference>
<dbReference type="GO" id="GO:0005886">
    <property type="term" value="C:plasma membrane"/>
    <property type="evidence" value="ECO:0007669"/>
    <property type="project" value="UniProtKB-SubCell"/>
</dbReference>
<dbReference type="InterPro" id="IPR010920">
    <property type="entry name" value="LSM_dom_sf"/>
</dbReference>
<dbReference type="AlphaFoldDB" id="A1ZCV5"/>
<keyword evidence="4 8" id="KW-0812">Transmembrane</keyword>
<dbReference type="OrthoDB" id="9809206at2"/>
<gene>
    <name evidence="13" type="ORF">M23134_05000</name>
</gene>
<comment type="caution">
    <text evidence="13">The sequence shown here is derived from an EMBL/GenBank/DDBJ whole genome shotgun (WGS) entry which is preliminary data.</text>
</comment>
<keyword evidence="5 8" id="KW-1133">Transmembrane helix</keyword>
<dbReference type="eggNOG" id="COG0668">
    <property type="taxonomic scope" value="Bacteria"/>
</dbReference>
<organism evidence="13 14">
    <name type="scientific">Microscilla marina ATCC 23134</name>
    <dbReference type="NCBI Taxonomy" id="313606"/>
    <lineage>
        <taxon>Bacteria</taxon>
        <taxon>Pseudomonadati</taxon>
        <taxon>Bacteroidota</taxon>
        <taxon>Cytophagia</taxon>
        <taxon>Cytophagales</taxon>
        <taxon>Microscillaceae</taxon>
        <taxon>Microscilla</taxon>
    </lineage>
</organism>
<feature type="region of interest" description="Disordered" evidence="7">
    <location>
        <begin position="550"/>
        <end position="573"/>
    </location>
</feature>
<dbReference type="Pfam" id="PF21082">
    <property type="entry name" value="MS_channel_3rd"/>
    <property type="match status" value="1"/>
</dbReference>
<dbReference type="InterPro" id="IPR006685">
    <property type="entry name" value="MscS_channel_2nd"/>
</dbReference>
<feature type="transmembrane region" description="Helical" evidence="8">
    <location>
        <begin position="229"/>
        <end position="249"/>
    </location>
</feature>
<feature type="transmembrane region" description="Helical" evidence="8">
    <location>
        <begin position="174"/>
        <end position="198"/>
    </location>
</feature>
<dbReference type="PANTHER" id="PTHR43634:SF2">
    <property type="entry name" value="LOW CONDUCTANCE MECHANOSENSITIVE CHANNEL YNAI"/>
    <property type="match status" value="1"/>
</dbReference>
<feature type="transmembrane region" description="Helical" evidence="8">
    <location>
        <begin position="304"/>
        <end position="321"/>
    </location>
</feature>
<feature type="domain" description="Mechanosensitive ion channel transmembrane helices 2/3" evidence="12">
    <location>
        <begin position="308"/>
        <end position="344"/>
    </location>
</feature>
<sequence length="573" mass="65353">MHTKKTSLYFAFIFLLFSHLAFGQGSKRKTANLNTPYHAVSTHIDNLQTNNYHPEIAAQALFRGGKYASIEKREELAKRLLKILDARGLRVDYSKLPKDPKYVDTTASEANKKIYILFPKELPEVYVEKVGSQWLYSEYTLDRIPDLYRSIGMMEKIIHKFPDWVTNKVLGMTLFHYLSLLVLLIFSFFLHKIFSYIFRNLITRLIVKLGKGQRGTNAKKLIQSIARPASLFLIVRIWIWILPIFQFPLSFTEYVVLFLKVVLPVFGMMIGNHLVDFVALYMGKLAEKTEGTLDDQLIPLIKKALITLVYIIGFIFILNALNFDVTTILAGLSIGGLAFAFAAQDTIKNLFGSFTIFMDRPFQVGDWIVAENINGTVEEVGFRSTRIRTFSNSVMYVSNGKLANMVIDNMGVRAFRRYSTTLGLTYDTPPELIDAFVKGLRQIILEHPDTRKDYFQVYLNDFAGSSLNILFYSFFTVNDWGVELRARHELMMNILRLAYELGVRFAFPTQTIHVEDLPGQKGLTPTYSDSDLNEENLNKKIKQFIAAQPDGKTFHAKRNQSKSAVGGDSSGDD</sequence>
<feature type="domain" description="Mechanosensitive ion channel MscS C-terminal" evidence="11">
    <location>
        <begin position="420"/>
        <end position="498"/>
    </location>
</feature>
<evidence type="ECO:0000256" key="3">
    <source>
        <dbReference type="ARBA" id="ARBA00022475"/>
    </source>
</evidence>
<keyword evidence="6 8" id="KW-0472">Membrane</keyword>
<feature type="transmembrane region" description="Helical" evidence="8">
    <location>
        <begin position="327"/>
        <end position="343"/>
    </location>
</feature>
<dbReference type="Gene3D" id="3.30.70.100">
    <property type="match status" value="1"/>
</dbReference>
<evidence type="ECO:0000256" key="9">
    <source>
        <dbReference type="SAM" id="SignalP"/>
    </source>
</evidence>
<feature type="domain" description="Mechanosensitive ion channel MscS" evidence="10">
    <location>
        <begin position="345"/>
        <end position="410"/>
    </location>
</feature>